<evidence type="ECO:0000256" key="1">
    <source>
        <dbReference type="ARBA" id="ARBA00004141"/>
    </source>
</evidence>
<evidence type="ECO:0000256" key="2">
    <source>
        <dbReference type="ARBA" id="ARBA00022692"/>
    </source>
</evidence>
<dbReference type="Pfam" id="PF12796">
    <property type="entry name" value="Ank_2"/>
    <property type="match status" value="3"/>
</dbReference>
<feature type="transmembrane region" description="Helical" evidence="8">
    <location>
        <begin position="606"/>
        <end position="634"/>
    </location>
</feature>
<sequence length="717" mass="79516">MRGNIGDDYFILADHLKRDKENGYQVTPKGNTVLHVAALYGHSYFVGEALKITPALFSCQNKKNETSLHIAANEGHTEVVRVLLACVEDHNTKEKLRRMTDASGDTALHKAVRSQHLDVVKLLVKEDSEFEFPPNHAQDTLLYLADESGLHDALTNILECCKKPTYTAGSENDWTTTIHIAASEGDVNMINELLNHSPDCRDLLNSNNQNTLHVAVLNNQDEVVRFLLDSDKCDSLVDEPDSDGNTPLHLVAASGNHVPELINNPRAKKMSVNKEIRTEKGSGKVVLYVALRCSFARDCFQGLNPRPPCHMATTSPVTPRSQRANIISLWRWNKPLWEEPDLWCWNSLHYAVKLGLAGVVSDMLAWKKSLVYLPAGSEYDWTTAIHIAASEGDVNMIEKLLNQCPDCWDTLNSNSQNALHVAILNNQDEVVRFLLGFDKCDSLIDEPDSDDNIPLHLLAAHVRELINHPRAKKMTFNKENQTPLDIALSCKATTKKEKLVKDLCSIGQFGKRDFEVKRKYEYMPNPNDETGTGVKMQLREDDHDKAIKEDQTVIEIIMKSAQFHIVVATLIMTITFAAGITLPGGFESDPDSPNKGMAILIRKTTFRAFVVSDAIAFTFSAVAIFIYFIMASVVPKPENEKIIQKLYANAAICQCLSMLAVVIASATEEVDCLHELKISLKASRTPDSVSRYSGVSGALLDGNSNSGSSFTKSLATS</sequence>
<dbReference type="GO" id="GO:0005886">
    <property type="term" value="C:plasma membrane"/>
    <property type="evidence" value="ECO:0007669"/>
    <property type="project" value="TreeGrafter"/>
</dbReference>
<dbReference type="Pfam" id="PF13962">
    <property type="entry name" value="PGG"/>
    <property type="match status" value="1"/>
</dbReference>
<dbReference type="Proteomes" id="UP000224567">
    <property type="component" value="Unassembled WGS sequence"/>
</dbReference>
<name>A0A2G2WVJ2_CAPBA</name>
<evidence type="ECO:0000256" key="3">
    <source>
        <dbReference type="ARBA" id="ARBA00022737"/>
    </source>
</evidence>
<accession>A0A2G2WVJ2</accession>
<gene>
    <name evidence="10" type="ORF">CQW23_13419</name>
</gene>
<feature type="repeat" description="ANK" evidence="7">
    <location>
        <begin position="63"/>
        <end position="95"/>
    </location>
</feature>
<keyword evidence="5 7" id="KW-0040">ANK repeat</keyword>
<dbReference type="PANTHER" id="PTHR24186">
    <property type="entry name" value="PROTEIN PHOSPHATASE 1 REGULATORY SUBUNIT"/>
    <property type="match status" value="1"/>
</dbReference>
<dbReference type="SUPFAM" id="SSF48403">
    <property type="entry name" value="Ankyrin repeat"/>
    <property type="match status" value="2"/>
</dbReference>
<keyword evidence="3" id="KW-0677">Repeat</keyword>
<evidence type="ECO:0000313" key="10">
    <source>
        <dbReference type="EMBL" id="PHT49211.1"/>
    </source>
</evidence>
<dbReference type="Gene3D" id="1.25.40.20">
    <property type="entry name" value="Ankyrin repeat-containing domain"/>
    <property type="match status" value="3"/>
</dbReference>
<evidence type="ECO:0000256" key="6">
    <source>
        <dbReference type="ARBA" id="ARBA00023136"/>
    </source>
</evidence>
<comment type="subcellular location">
    <subcellularLocation>
        <location evidence="1">Membrane</location>
        <topology evidence="1">Multi-pass membrane protein</topology>
    </subcellularLocation>
</comment>
<reference evidence="11" key="2">
    <citation type="journal article" date="2017" name="J. Anim. Genet.">
        <title>Multiple reference genome sequences of hot pepper reveal the massive evolution of plant disease resistance genes by retroduplication.</title>
        <authorList>
            <person name="Kim S."/>
            <person name="Park J."/>
            <person name="Yeom S.-I."/>
            <person name="Kim Y.-M."/>
            <person name="Seo E."/>
            <person name="Kim K.-T."/>
            <person name="Kim M.-S."/>
            <person name="Lee J.M."/>
            <person name="Cheong K."/>
            <person name="Shin H.-S."/>
            <person name="Kim S.-B."/>
            <person name="Han K."/>
            <person name="Lee J."/>
            <person name="Park M."/>
            <person name="Lee H.-A."/>
            <person name="Lee H.-Y."/>
            <person name="Lee Y."/>
            <person name="Oh S."/>
            <person name="Lee J.H."/>
            <person name="Choi E."/>
            <person name="Choi E."/>
            <person name="Lee S.E."/>
            <person name="Jeon J."/>
            <person name="Kim H."/>
            <person name="Choi G."/>
            <person name="Song H."/>
            <person name="Lee J."/>
            <person name="Lee S.-C."/>
            <person name="Kwon J.-K."/>
            <person name="Lee H.-Y."/>
            <person name="Koo N."/>
            <person name="Hong Y."/>
            <person name="Kim R.W."/>
            <person name="Kang W.-H."/>
            <person name="Huh J.H."/>
            <person name="Kang B.-C."/>
            <person name="Yang T.-J."/>
            <person name="Lee Y.-H."/>
            <person name="Bennetzen J.L."/>
            <person name="Choi D."/>
        </authorList>
    </citation>
    <scope>NUCLEOTIDE SEQUENCE [LARGE SCALE GENOMIC DNA]</scope>
    <source>
        <strain evidence="11">cv. PBC81</strain>
    </source>
</reference>
<dbReference type="PROSITE" id="PS50297">
    <property type="entry name" value="ANK_REP_REGION"/>
    <property type="match status" value="2"/>
</dbReference>
<evidence type="ECO:0000256" key="5">
    <source>
        <dbReference type="ARBA" id="ARBA00023043"/>
    </source>
</evidence>
<keyword evidence="2 8" id="KW-0812">Transmembrane</keyword>
<reference evidence="10 11" key="1">
    <citation type="journal article" date="2017" name="Genome Biol.">
        <title>New reference genome sequences of hot pepper reveal the massive evolution of plant disease-resistance genes by retroduplication.</title>
        <authorList>
            <person name="Kim S."/>
            <person name="Park J."/>
            <person name="Yeom S.I."/>
            <person name="Kim Y.M."/>
            <person name="Seo E."/>
            <person name="Kim K.T."/>
            <person name="Kim M.S."/>
            <person name="Lee J.M."/>
            <person name="Cheong K."/>
            <person name="Shin H.S."/>
            <person name="Kim S.B."/>
            <person name="Han K."/>
            <person name="Lee J."/>
            <person name="Park M."/>
            <person name="Lee H.A."/>
            <person name="Lee H.Y."/>
            <person name="Lee Y."/>
            <person name="Oh S."/>
            <person name="Lee J.H."/>
            <person name="Choi E."/>
            <person name="Choi E."/>
            <person name="Lee S.E."/>
            <person name="Jeon J."/>
            <person name="Kim H."/>
            <person name="Choi G."/>
            <person name="Song H."/>
            <person name="Lee J."/>
            <person name="Lee S.C."/>
            <person name="Kwon J.K."/>
            <person name="Lee H.Y."/>
            <person name="Koo N."/>
            <person name="Hong Y."/>
            <person name="Kim R.W."/>
            <person name="Kang W.H."/>
            <person name="Huh J.H."/>
            <person name="Kang B.C."/>
            <person name="Yang T.J."/>
            <person name="Lee Y.H."/>
            <person name="Bennetzen J.L."/>
            <person name="Choi D."/>
        </authorList>
    </citation>
    <scope>NUCLEOTIDE SEQUENCE [LARGE SCALE GENOMIC DNA]</scope>
    <source>
        <strain evidence="11">cv. PBC81</strain>
    </source>
</reference>
<evidence type="ECO:0000256" key="7">
    <source>
        <dbReference type="PROSITE-ProRule" id="PRU00023"/>
    </source>
</evidence>
<dbReference type="InterPro" id="IPR036770">
    <property type="entry name" value="Ankyrin_rpt-contain_sf"/>
</dbReference>
<evidence type="ECO:0000256" key="8">
    <source>
        <dbReference type="SAM" id="Phobius"/>
    </source>
</evidence>
<protein>
    <recommendedName>
        <fullName evidence="9">PGG domain-containing protein</fullName>
    </recommendedName>
</protein>
<feature type="repeat" description="ANK" evidence="7">
    <location>
        <begin position="103"/>
        <end position="135"/>
    </location>
</feature>
<dbReference type="PROSITE" id="PS50088">
    <property type="entry name" value="ANK_REPEAT"/>
    <property type="match status" value="2"/>
</dbReference>
<evidence type="ECO:0000259" key="9">
    <source>
        <dbReference type="Pfam" id="PF13962"/>
    </source>
</evidence>
<dbReference type="EMBL" id="MLFT02000005">
    <property type="protein sequence ID" value="PHT49211.1"/>
    <property type="molecule type" value="Genomic_DNA"/>
</dbReference>
<dbReference type="STRING" id="33114.A0A2G2WVJ2"/>
<keyword evidence="11" id="KW-1185">Reference proteome</keyword>
<organism evidence="10 11">
    <name type="scientific">Capsicum baccatum</name>
    <name type="common">Peruvian pepper</name>
    <dbReference type="NCBI Taxonomy" id="33114"/>
    <lineage>
        <taxon>Eukaryota</taxon>
        <taxon>Viridiplantae</taxon>
        <taxon>Streptophyta</taxon>
        <taxon>Embryophyta</taxon>
        <taxon>Tracheophyta</taxon>
        <taxon>Spermatophyta</taxon>
        <taxon>Magnoliopsida</taxon>
        <taxon>eudicotyledons</taxon>
        <taxon>Gunneridae</taxon>
        <taxon>Pentapetalae</taxon>
        <taxon>asterids</taxon>
        <taxon>lamiids</taxon>
        <taxon>Solanales</taxon>
        <taxon>Solanaceae</taxon>
        <taxon>Solanoideae</taxon>
        <taxon>Capsiceae</taxon>
        <taxon>Capsicum</taxon>
    </lineage>
</organism>
<dbReference type="OrthoDB" id="1847170at2759"/>
<keyword evidence="6 8" id="KW-0472">Membrane</keyword>
<comment type="caution">
    <text evidence="10">The sequence shown here is derived from an EMBL/GenBank/DDBJ whole genome shotgun (WGS) entry which is preliminary data.</text>
</comment>
<feature type="domain" description="PGG" evidence="9">
    <location>
        <begin position="559"/>
        <end position="665"/>
    </location>
</feature>
<dbReference type="SMART" id="SM00248">
    <property type="entry name" value="ANK"/>
    <property type="match status" value="9"/>
</dbReference>
<dbReference type="AlphaFoldDB" id="A0A2G2WVJ2"/>
<evidence type="ECO:0000313" key="11">
    <source>
        <dbReference type="Proteomes" id="UP000224567"/>
    </source>
</evidence>
<dbReference type="InterPro" id="IPR002110">
    <property type="entry name" value="Ankyrin_rpt"/>
</dbReference>
<dbReference type="PANTHER" id="PTHR24186:SF50">
    <property type="entry name" value="ANKYRIN REPEAT-CONTAINING PROTEIN ITN1-LIKE ISOFORM X1"/>
    <property type="match status" value="1"/>
</dbReference>
<feature type="transmembrane region" description="Helical" evidence="8">
    <location>
        <begin position="565"/>
        <end position="586"/>
    </location>
</feature>
<dbReference type="InterPro" id="IPR026961">
    <property type="entry name" value="PGG_dom"/>
</dbReference>
<evidence type="ECO:0000256" key="4">
    <source>
        <dbReference type="ARBA" id="ARBA00022989"/>
    </source>
</evidence>
<proteinExistence type="predicted"/>
<keyword evidence="4 8" id="KW-1133">Transmembrane helix</keyword>